<comment type="caution">
    <text evidence="1">The sequence shown here is derived from an EMBL/GenBank/DDBJ whole genome shotgun (WGS) entry which is preliminary data.</text>
</comment>
<dbReference type="EMBL" id="NJHN03000051">
    <property type="protein sequence ID" value="KAH9420283.1"/>
    <property type="molecule type" value="Genomic_DNA"/>
</dbReference>
<protein>
    <submittedName>
        <fullName evidence="1">Uncharacterized protein</fullName>
    </submittedName>
</protein>
<gene>
    <name evidence="1" type="ORF">DERP_011197</name>
</gene>
<proteinExistence type="predicted"/>
<accession>A0ABQ8JCK2</accession>
<organism evidence="1 2">
    <name type="scientific">Dermatophagoides pteronyssinus</name>
    <name type="common">European house dust mite</name>
    <dbReference type="NCBI Taxonomy" id="6956"/>
    <lineage>
        <taxon>Eukaryota</taxon>
        <taxon>Metazoa</taxon>
        <taxon>Ecdysozoa</taxon>
        <taxon>Arthropoda</taxon>
        <taxon>Chelicerata</taxon>
        <taxon>Arachnida</taxon>
        <taxon>Acari</taxon>
        <taxon>Acariformes</taxon>
        <taxon>Sarcoptiformes</taxon>
        <taxon>Astigmata</taxon>
        <taxon>Psoroptidia</taxon>
        <taxon>Analgoidea</taxon>
        <taxon>Pyroglyphidae</taxon>
        <taxon>Dermatophagoidinae</taxon>
        <taxon>Dermatophagoides</taxon>
    </lineage>
</organism>
<reference evidence="1 2" key="1">
    <citation type="journal article" date="2018" name="J. Allergy Clin. Immunol.">
        <title>High-quality assembly of Dermatophagoides pteronyssinus genome and transcriptome reveals a wide range of novel allergens.</title>
        <authorList>
            <person name="Liu X.Y."/>
            <person name="Yang K.Y."/>
            <person name="Wang M.Q."/>
            <person name="Kwok J.S."/>
            <person name="Zeng X."/>
            <person name="Yang Z."/>
            <person name="Xiao X.J."/>
            <person name="Lau C.P."/>
            <person name="Li Y."/>
            <person name="Huang Z.M."/>
            <person name="Ba J.G."/>
            <person name="Yim A.K."/>
            <person name="Ouyang C.Y."/>
            <person name="Ngai S.M."/>
            <person name="Chan T.F."/>
            <person name="Leung E.L."/>
            <person name="Liu L."/>
            <person name="Liu Z.G."/>
            <person name="Tsui S.K."/>
        </authorList>
    </citation>
    <scope>NUCLEOTIDE SEQUENCE [LARGE SCALE GENOMIC DNA]</scope>
    <source>
        <strain evidence="1">Derp</strain>
    </source>
</reference>
<reference evidence="1 2" key="2">
    <citation type="journal article" date="2022" name="Mol. Biol. Evol.">
        <title>Comparative Genomics Reveals Insights into the Divergent Evolution of Astigmatic Mites and Household Pest Adaptations.</title>
        <authorList>
            <person name="Xiong Q."/>
            <person name="Wan A.T."/>
            <person name="Liu X."/>
            <person name="Fung C.S."/>
            <person name="Xiao X."/>
            <person name="Malainual N."/>
            <person name="Hou J."/>
            <person name="Wang L."/>
            <person name="Wang M."/>
            <person name="Yang K.Y."/>
            <person name="Cui Y."/>
            <person name="Leung E.L."/>
            <person name="Nong W."/>
            <person name="Shin S.K."/>
            <person name="Au S.W."/>
            <person name="Jeong K.Y."/>
            <person name="Chew F.T."/>
            <person name="Hui J.H."/>
            <person name="Leung T.F."/>
            <person name="Tungtrongchitr A."/>
            <person name="Zhong N."/>
            <person name="Liu Z."/>
            <person name="Tsui S.K."/>
        </authorList>
    </citation>
    <scope>NUCLEOTIDE SEQUENCE [LARGE SCALE GENOMIC DNA]</scope>
    <source>
        <strain evidence="1">Derp</strain>
    </source>
</reference>
<name>A0ABQ8JCK2_DERPT</name>
<evidence type="ECO:0000313" key="1">
    <source>
        <dbReference type="EMBL" id="KAH9420283.1"/>
    </source>
</evidence>
<dbReference type="Proteomes" id="UP000887458">
    <property type="component" value="Unassembled WGS sequence"/>
</dbReference>
<keyword evidence="2" id="KW-1185">Reference proteome</keyword>
<evidence type="ECO:0000313" key="2">
    <source>
        <dbReference type="Proteomes" id="UP000887458"/>
    </source>
</evidence>
<sequence>MCNTYQSTKLSFKTNNNVVTKKYDANEQTAGINIILKTAEPSIVPVPISSFDMNTPIIDVNSSGADVPIAINVAPATSAGEERILKP</sequence>